<dbReference type="PANTHER" id="PTHR13812">
    <property type="entry name" value="KETIMINE REDUCTASE MU-CRYSTALLIN"/>
    <property type="match status" value="1"/>
</dbReference>
<gene>
    <name evidence="1" type="ORF">FHR98_000614</name>
</gene>
<accession>A0A839SQW9</accession>
<dbReference type="Gene3D" id="3.30.1780.10">
    <property type="entry name" value="ornithine cyclodeaminase, domain 1"/>
    <property type="match status" value="1"/>
</dbReference>
<dbReference type="SUPFAM" id="SSF51735">
    <property type="entry name" value="NAD(P)-binding Rossmann-fold domains"/>
    <property type="match status" value="1"/>
</dbReference>
<dbReference type="InterPro" id="IPR036291">
    <property type="entry name" value="NAD(P)-bd_dom_sf"/>
</dbReference>
<dbReference type="GO" id="GO:0005737">
    <property type="term" value="C:cytoplasm"/>
    <property type="evidence" value="ECO:0007669"/>
    <property type="project" value="TreeGrafter"/>
</dbReference>
<name>A0A839SQW9_9PROT</name>
<evidence type="ECO:0000313" key="1">
    <source>
        <dbReference type="EMBL" id="MBB3064349.1"/>
    </source>
</evidence>
<keyword evidence="1" id="KW-0560">Oxidoreductase</keyword>
<dbReference type="EC" id="4.3.1.12" evidence="1"/>
<dbReference type="Pfam" id="PF02423">
    <property type="entry name" value="OCD_Mu_crystall"/>
    <property type="match status" value="1"/>
</dbReference>
<protein>
    <submittedName>
        <fullName evidence="1">Ornithine cyclodeaminase/alanine dehydrogenase</fullName>
        <ecNumber evidence="1">1.4.1.1</ecNumber>
        <ecNumber evidence="1">4.3.1.12</ecNumber>
    </submittedName>
</protein>
<dbReference type="InterPro" id="IPR023401">
    <property type="entry name" value="ODC_N"/>
</dbReference>
<reference evidence="1 2" key="1">
    <citation type="submission" date="2020-08" db="EMBL/GenBank/DDBJ databases">
        <title>Genomic Encyclopedia of Type Strains, Phase III (KMG-III): the genomes of soil and plant-associated and newly described type strains.</title>
        <authorList>
            <person name="Whitman W."/>
        </authorList>
    </citation>
    <scope>NUCLEOTIDE SEQUENCE [LARGE SCALE GENOMIC DNA]</scope>
    <source>
        <strain evidence="1 2">CECT 8803</strain>
    </source>
</reference>
<comment type="caution">
    <text evidence="1">The sequence shown here is derived from an EMBL/GenBank/DDBJ whole genome shotgun (WGS) entry which is preliminary data.</text>
</comment>
<dbReference type="GO" id="GO:0008473">
    <property type="term" value="F:ornithine cyclodeaminase activity"/>
    <property type="evidence" value="ECO:0007669"/>
    <property type="project" value="UniProtKB-EC"/>
</dbReference>
<dbReference type="Proteomes" id="UP000581135">
    <property type="component" value="Unassembled WGS sequence"/>
</dbReference>
<evidence type="ECO:0000313" key="2">
    <source>
        <dbReference type="Proteomes" id="UP000581135"/>
    </source>
</evidence>
<dbReference type="AlphaFoldDB" id="A0A839SQW9"/>
<dbReference type="PANTHER" id="PTHR13812:SF19">
    <property type="entry name" value="KETIMINE REDUCTASE MU-CRYSTALLIN"/>
    <property type="match status" value="1"/>
</dbReference>
<dbReference type="RefSeq" id="WP_183415140.1">
    <property type="nucleotide sequence ID" value="NZ_JACHXA010000001.1"/>
</dbReference>
<sequence length="324" mass="34690">MSNEVLYLSRSDIDSLAIPMHAVIEMTESALREKSRGKAIMPAKHWISPAGERFFSAMSGALLESGAVTCKWQSGSPENAKLGLPYITGLLLLNDLATGRARAVMDSTWITAQRTAAATAVAAKYLACSTPRTLAIIGCGVQGRTNLQALRIIHSSLCELRAFDIDPDRAKAYVAEAASTHGIAACSFPSVREAVADADIVVTCGPIVSNGDRIIQGRWLKPGALLVTLDYDCYLDPLAINQFDAVFTDDVEQVEHLKEYGFFAALPESLMELGTVFQAPGHARKGEADRILSVNLGLAIEDTAVADLIDQDARAKGVGTILQL</sequence>
<dbReference type="GO" id="GO:0000286">
    <property type="term" value="F:alanine dehydrogenase activity"/>
    <property type="evidence" value="ECO:0007669"/>
    <property type="project" value="UniProtKB-EC"/>
</dbReference>
<dbReference type="EC" id="1.4.1.1" evidence="1"/>
<dbReference type="PIRSF" id="PIRSF001439">
    <property type="entry name" value="CryM"/>
    <property type="match status" value="1"/>
</dbReference>
<dbReference type="Gene3D" id="3.40.50.720">
    <property type="entry name" value="NAD(P)-binding Rossmann-like Domain"/>
    <property type="match status" value="1"/>
</dbReference>
<dbReference type="InterPro" id="IPR003462">
    <property type="entry name" value="ODC_Mu_crystall"/>
</dbReference>
<keyword evidence="1" id="KW-0456">Lyase</keyword>
<keyword evidence="2" id="KW-1185">Reference proteome</keyword>
<organism evidence="1 2">
    <name type="scientific">Limibacillus halophilus</name>
    <dbReference type="NCBI Taxonomy" id="1579333"/>
    <lineage>
        <taxon>Bacteria</taxon>
        <taxon>Pseudomonadati</taxon>
        <taxon>Pseudomonadota</taxon>
        <taxon>Alphaproteobacteria</taxon>
        <taxon>Rhodospirillales</taxon>
        <taxon>Rhodovibrionaceae</taxon>
        <taxon>Limibacillus</taxon>
    </lineage>
</organism>
<proteinExistence type="predicted"/>
<dbReference type="EMBL" id="JACHXA010000001">
    <property type="protein sequence ID" value="MBB3064349.1"/>
    <property type="molecule type" value="Genomic_DNA"/>
</dbReference>